<keyword evidence="1" id="KW-0946">Virion</keyword>
<organism evidence="1">
    <name type="scientific">Exserohilum turcicum partitivirus 1</name>
    <dbReference type="NCBI Taxonomy" id="3229043"/>
    <lineage>
        <taxon>Viruses</taxon>
        <taxon>Riboviria</taxon>
        <taxon>Orthornavirae</taxon>
        <taxon>Pisuviricota</taxon>
        <taxon>Duplopiviricetes</taxon>
        <taxon>Durnavirales</taxon>
        <taxon>Partitiviridae</taxon>
    </lineage>
</organism>
<dbReference type="EMBL" id="PP926249">
    <property type="protein sequence ID" value="XBY85577.1"/>
    <property type="molecule type" value="Genomic_RNA"/>
</dbReference>
<dbReference type="GO" id="GO:0019028">
    <property type="term" value="C:viral capsid"/>
    <property type="evidence" value="ECO:0007669"/>
    <property type="project" value="UniProtKB-KW"/>
</dbReference>
<evidence type="ECO:0000313" key="1">
    <source>
        <dbReference type="EMBL" id="XBY85577.1"/>
    </source>
</evidence>
<sequence>MAPPSSKVTDSTLEEQFLKDANIDSVDELKPKNFPELSEPSSPKKVVVQMSSAAPVPAPELKKTVADATTGSVPEHASDVLEPFIGTRITYASRKKLSGYWPSALMMDHIVHLLNNQFVDHFYFKRYCPDYHPYIIRLYFAILFYIQCLRAGLEVKAIPDDQHQFLVQFLEAFPPAKLPIPGPLIVLFKSICASQPEIPQYGKVYPKVPSNPGPVKRSEFRKSDLISFVQPNVPGLFALLEDLNQRINGEPPVIPKKGKHIPVNGQARTFGHHSFSANETRSDDDKWSLVSSGLQYPCEADSKLNESFAERFDNFDFPVTRSNDNLSSISAFLSMDKNRSWFSQVRDVADAVAAHTLGSGTLADCSPVGLVSNQILVEYLAPSQAPAPPEYSADKRSLFPFAFKLSTTMRSPPSLAEAIAAYSQTNIRMFPTHPYAGDFGSEDYLTGSFWKILPIEKSDSDLETYLSLNEIVKKMIKPRL</sequence>
<keyword evidence="1" id="KW-0167">Capsid protein</keyword>
<reference evidence="1" key="1">
    <citation type="submission" date="2024-05" db="EMBL/GenBank/DDBJ databases">
        <title>Viral Diversity and Horizontal Gene Transfer Among Viruses in Setosphaeria turcica Population from Northern Corn Leaf Blight of Maize.</title>
        <authorList>
            <person name="Jia J."/>
            <person name="Mu F."/>
        </authorList>
    </citation>
    <scope>NUCLEOTIDE SEQUENCE</scope>
    <source>
        <strain evidence="1">TG4</strain>
    </source>
</reference>
<name>A0AAU7YDC6_9VIRU</name>
<proteinExistence type="predicted"/>
<protein>
    <submittedName>
        <fullName evidence="1">Coat protein</fullName>
    </submittedName>
</protein>
<accession>A0AAU7YDC6</accession>